<comment type="caution">
    <text evidence="6">The sequence shown here is derived from an EMBL/GenBank/DDBJ whole genome shotgun (WGS) entry which is preliminary data.</text>
</comment>
<gene>
    <name evidence="3" type="primary">fumC</name>
    <name evidence="6" type="ORF">GYA55_04850</name>
</gene>
<dbReference type="GO" id="GO:0006531">
    <property type="term" value="P:aspartate metabolic process"/>
    <property type="evidence" value="ECO:0007669"/>
    <property type="project" value="TreeGrafter"/>
</dbReference>
<evidence type="ECO:0000256" key="2">
    <source>
        <dbReference type="ARBA" id="ARBA00023239"/>
    </source>
</evidence>
<dbReference type="AlphaFoldDB" id="A0A7X9FRE6"/>
<dbReference type="UniPathway" id="UPA00223">
    <property type="reaction ID" value="UER01007"/>
</dbReference>
<dbReference type="InterPro" id="IPR018951">
    <property type="entry name" value="Fumarase_C_C"/>
</dbReference>
<comment type="function">
    <text evidence="3">Involved in the TCA cycle. Catalyzes the stereospecific interconversion of fumarate to L-malate.</text>
</comment>
<dbReference type="InterPro" id="IPR024083">
    <property type="entry name" value="Fumarase/histidase_N"/>
</dbReference>
<comment type="subunit">
    <text evidence="3">Homotetramer.</text>
</comment>
<proteinExistence type="inferred from homology"/>
<dbReference type="InterPro" id="IPR020557">
    <property type="entry name" value="Fumarate_lyase_CS"/>
</dbReference>
<feature type="domain" description="Fumarate lyase N-terminal" evidence="4">
    <location>
        <begin position="2"/>
        <end position="332"/>
    </location>
</feature>
<feature type="binding site" description="in site B" evidence="3">
    <location>
        <begin position="119"/>
        <end position="122"/>
    </location>
    <ligand>
        <name>substrate</name>
    </ligand>
</feature>
<dbReference type="FunFam" id="1.20.200.10:FF:000001">
    <property type="entry name" value="Fumarate hydratase, mitochondrial"/>
    <property type="match status" value="1"/>
</dbReference>
<feature type="binding site" evidence="3">
    <location>
        <begin position="129"/>
        <end position="131"/>
    </location>
    <ligand>
        <name>substrate</name>
    </ligand>
</feature>
<dbReference type="Gene3D" id="1.10.40.30">
    <property type="entry name" value="Fumarase/aspartase (C-terminal domain)"/>
    <property type="match status" value="1"/>
</dbReference>
<keyword evidence="2 3" id="KW-0456">Lyase</keyword>
<dbReference type="Pfam" id="PF00206">
    <property type="entry name" value="Lyase_1"/>
    <property type="match status" value="1"/>
</dbReference>
<name>A0A7X9FRE6_9DELT</name>
<evidence type="ECO:0000313" key="6">
    <source>
        <dbReference type="EMBL" id="NMC62478.1"/>
    </source>
</evidence>
<evidence type="ECO:0000259" key="4">
    <source>
        <dbReference type="Pfam" id="PF00206"/>
    </source>
</evidence>
<evidence type="ECO:0000256" key="1">
    <source>
        <dbReference type="ARBA" id="ARBA00009084"/>
    </source>
</evidence>
<dbReference type="Gene3D" id="1.20.200.10">
    <property type="entry name" value="Fumarase/aspartase (Central domain)"/>
    <property type="match status" value="1"/>
</dbReference>
<feature type="domain" description="Fumarase C C-terminal" evidence="5">
    <location>
        <begin position="398"/>
        <end position="451"/>
    </location>
</feature>
<feature type="active site" evidence="3">
    <location>
        <position position="308"/>
    </location>
</feature>
<feature type="binding site" evidence="3">
    <location>
        <begin position="314"/>
        <end position="316"/>
    </location>
    <ligand>
        <name>substrate</name>
    </ligand>
</feature>
<feature type="active site" description="Proton donor/acceptor" evidence="3">
    <location>
        <position position="178"/>
    </location>
</feature>
<dbReference type="InterPro" id="IPR000362">
    <property type="entry name" value="Fumarate_lyase_fam"/>
</dbReference>
<comment type="pathway">
    <text evidence="3">Carbohydrate metabolism; tricarboxylic acid cycle; (S)-malate from fumarate: step 1/1.</text>
</comment>
<dbReference type="GO" id="GO:0006099">
    <property type="term" value="P:tricarboxylic acid cycle"/>
    <property type="evidence" value="ECO:0007669"/>
    <property type="project" value="UniProtKB-UniRule"/>
</dbReference>
<dbReference type="GO" id="GO:0005829">
    <property type="term" value="C:cytosol"/>
    <property type="evidence" value="ECO:0007669"/>
    <property type="project" value="TreeGrafter"/>
</dbReference>
<evidence type="ECO:0000259" key="5">
    <source>
        <dbReference type="Pfam" id="PF10415"/>
    </source>
</evidence>
<feature type="binding site" evidence="3">
    <location>
        <begin position="88"/>
        <end position="90"/>
    </location>
    <ligand>
        <name>substrate</name>
    </ligand>
</feature>
<dbReference type="GO" id="GO:0004333">
    <property type="term" value="F:fumarate hydratase activity"/>
    <property type="evidence" value="ECO:0007669"/>
    <property type="project" value="UniProtKB-UniRule"/>
</dbReference>
<dbReference type="Proteomes" id="UP000524246">
    <property type="component" value="Unassembled WGS sequence"/>
</dbReference>
<organism evidence="6 7">
    <name type="scientific">SAR324 cluster bacterium</name>
    <dbReference type="NCBI Taxonomy" id="2024889"/>
    <lineage>
        <taxon>Bacteria</taxon>
        <taxon>Deltaproteobacteria</taxon>
        <taxon>SAR324 cluster</taxon>
    </lineage>
</organism>
<sequence length="455" mass="49095">MGEMEVPEEALYGASTQRAVLNFEVSSYRFSRNFISALGIIKYAASMANCSLNLLDKRRSEAICQAAQEVINGKLYNQFVVDLFQTGSGTSTNMNANEVIANRAIEILQGEKGDKTLVHPNDHVNMCQSSNDVIPSCINISVALALSNKLIKALSKLHESLIRKSHEFCRIIKSGRTHLQDATPITLGQEFSGYAAQVESGIARVQAAKKVALELALGGTAVGTGLNAHPDFARIAISEINRITGEDFFEAENHFEAQAAQDTSVEISGQLKTVAISLMKIANDLRWLAAGPRCGIAELRMPAIQPGSSIMPGKVNPVICESVLQVGTRVIGNDACISTAALQGNFELNTMLPVIAFSLLESIDLLSNVSESFRSKCIDGITADNVRCLEYAENSLSICTSLVPILGYDQAAEIAKKALNENKSIRQVVEESGLMKEGKLKDVLDLFAMTKPGLL</sequence>
<comment type="subcellular location">
    <subcellularLocation>
        <location evidence="3">Cytoplasm</location>
    </subcellularLocation>
</comment>
<dbReference type="PANTHER" id="PTHR42696">
    <property type="entry name" value="ASPARTATE AMMONIA-LYASE"/>
    <property type="match status" value="1"/>
</dbReference>
<dbReference type="Gene3D" id="1.10.275.10">
    <property type="entry name" value="Fumarase/aspartase (N-terminal domain)"/>
    <property type="match status" value="1"/>
</dbReference>
<accession>A0A7X9FRE6</accession>
<keyword evidence="3" id="KW-0963">Cytoplasm</keyword>
<dbReference type="InterPro" id="IPR022761">
    <property type="entry name" value="Fumarate_lyase_N"/>
</dbReference>
<comment type="similarity">
    <text evidence="1 3">Belongs to the class-II fumarase/aspartase family. Fumarase subfamily.</text>
</comment>
<dbReference type="CDD" id="cd01362">
    <property type="entry name" value="Fumarase_classII"/>
    <property type="match status" value="1"/>
</dbReference>
<feature type="binding site" evidence="3">
    <location>
        <position position="177"/>
    </location>
    <ligand>
        <name>substrate</name>
    </ligand>
</feature>
<dbReference type="GO" id="GO:0006106">
    <property type="term" value="P:fumarate metabolic process"/>
    <property type="evidence" value="ECO:0007669"/>
    <property type="project" value="InterPro"/>
</dbReference>
<dbReference type="InterPro" id="IPR008948">
    <property type="entry name" value="L-Aspartase-like"/>
</dbReference>
<dbReference type="PROSITE" id="PS00163">
    <property type="entry name" value="FUMARATE_LYASES"/>
    <property type="match status" value="1"/>
</dbReference>
<evidence type="ECO:0000256" key="3">
    <source>
        <dbReference type="HAMAP-Rule" id="MF_00743"/>
    </source>
</evidence>
<dbReference type="GO" id="GO:0008797">
    <property type="term" value="F:aspartate ammonia-lyase activity"/>
    <property type="evidence" value="ECO:0007669"/>
    <property type="project" value="TreeGrafter"/>
</dbReference>
<dbReference type="FunFam" id="1.10.275.10:FF:000001">
    <property type="entry name" value="Fumarate hydratase, mitochondrial"/>
    <property type="match status" value="1"/>
</dbReference>
<dbReference type="EC" id="4.2.1.2" evidence="3"/>
<dbReference type="InterPro" id="IPR051546">
    <property type="entry name" value="Aspartate_Ammonia-Lyase"/>
</dbReference>
<dbReference type="HAMAP" id="MF_00743">
    <property type="entry name" value="FumaraseC"/>
    <property type="match status" value="1"/>
</dbReference>
<feature type="site" description="Important for catalytic activity" evidence="3">
    <location>
        <position position="321"/>
    </location>
</feature>
<dbReference type="NCBIfam" id="NF008909">
    <property type="entry name" value="PRK12273.1"/>
    <property type="match status" value="1"/>
</dbReference>
<dbReference type="Pfam" id="PF10415">
    <property type="entry name" value="FumaraseC_C"/>
    <property type="match status" value="1"/>
</dbReference>
<evidence type="ECO:0000313" key="7">
    <source>
        <dbReference type="Proteomes" id="UP000524246"/>
    </source>
</evidence>
<dbReference type="PRINTS" id="PR00149">
    <property type="entry name" value="FUMRATELYASE"/>
</dbReference>
<dbReference type="SUPFAM" id="SSF48557">
    <property type="entry name" value="L-aspartase-like"/>
    <property type="match status" value="1"/>
</dbReference>
<dbReference type="PANTHER" id="PTHR42696:SF2">
    <property type="entry name" value="ASPARTATE AMMONIA-LYASE"/>
    <property type="match status" value="1"/>
</dbReference>
<dbReference type="EMBL" id="JAAZON010000204">
    <property type="protein sequence ID" value="NMC62478.1"/>
    <property type="molecule type" value="Genomic_DNA"/>
</dbReference>
<comment type="miscellaneous">
    <text evidence="3">There are 2 substrate-binding sites: the catalytic A site, and the non-catalytic B site that may play a role in the transfer of substrate or product between the active site and the solvent. Alternatively, the B site may bind allosteric effectors.</text>
</comment>
<comment type="catalytic activity">
    <reaction evidence="3">
        <text>(S)-malate = fumarate + H2O</text>
        <dbReference type="Rhea" id="RHEA:12460"/>
        <dbReference type="ChEBI" id="CHEBI:15377"/>
        <dbReference type="ChEBI" id="CHEBI:15589"/>
        <dbReference type="ChEBI" id="CHEBI:29806"/>
        <dbReference type="EC" id="4.2.1.2"/>
    </reaction>
</comment>
<protein>
    <recommendedName>
        <fullName evidence="3">Fumarate hydratase class II</fullName>
        <shortName evidence="3">Fumarase C</shortName>
        <ecNumber evidence="3">4.2.1.2</ecNumber>
    </recommendedName>
    <alternativeName>
        <fullName evidence="3">Aerobic fumarase</fullName>
    </alternativeName>
    <alternativeName>
        <fullName evidence="3">Iron-independent fumarase</fullName>
    </alternativeName>
</protein>
<feature type="binding site" evidence="3">
    <location>
        <position position="309"/>
    </location>
    <ligand>
        <name>substrate</name>
    </ligand>
</feature>
<keyword evidence="3" id="KW-0816">Tricarboxylic acid cycle</keyword>
<dbReference type="InterPro" id="IPR005677">
    <property type="entry name" value="Fum_hydII"/>
</dbReference>
<reference evidence="6 7" key="1">
    <citation type="journal article" date="2020" name="Biotechnol. Biofuels">
        <title>New insights from the biogas microbiome by comprehensive genome-resolved metagenomics of nearly 1600 species originating from multiple anaerobic digesters.</title>
        <authorList>
            <person name="Campanaro S."/>
            <person name="Treu L."/>
            <person name="Rodriguez-R L.M."/>
            <person name="Kovalovszki A."/>
            <person name="Ziels R.M."/>
            <person name="Maus I."/>
            <person name="Zhu X."/>
            <person name="Kougias P.G."/>
            <person name="Basile A."/>
            <person name="Luo G."/>
            <person name="Schluter A."/>
            <person name="Konstantinidis K.T."/>
            <person name="Angelidaki I."/>
        </authorList>
    </citation>
    <scope>NUCLEOTIDE SEQUENCE [LARGE SCALE GENOMIC DNA]</scope>
    <source>
        <strain evidence="6">AS27yjCOA_65</strain>
    </source>
</reference>